<dbReference type="EMBL" id="CP022684">
    <property type="protein sequence ID" value="AUM13037.1"/>
    <property type="molecule type" value="Genomic_DNA"/>
</dbReference>
<keyword evidence="3" id="KW-1185">Reference proteome</keyword>
<protein>
    <submittedName>
        <fullName evidence="2">Uncharacterized protein</fullName>
    </submittedName>
</protein>
<evidence type="ECO:0000313" key="2">
    <source>
        <dbReference type="EMBL" id="AUM13037.1"/>
    </source>
</evidence>
<gene>
    <name evidence="2" type="ORF">Kalk_11655</name>
</gene>
<proteinExistence type="predicted"/>
<dbReference type="AlphaFoldDB" id="A0A2K9LLD1"/>
<keyword evidence="1" id="KW-0812">Transmembrane</keyword>
<dbReference type="Proteomes" id="UP000235116">
    <property type="component" value="Chromosome"/>
</dbReference>
<evidence type="ECO:0000256" key="1">
    <source>
        <dbReference type="SAM" id="Phobius"/>
    </source>
</evidence>
<keyword evidence="1" id="KW-1133">Transmembrane helix</keyword>
<dbReference type="KEGG" id="kak:Kalk_11655"/>
<feature type="transmembrane region" description="Helical" evidence="1">
    <location>
        <begin position="20"/>
        <end position="38"/>
    </location>
</feature>
<dbReference type="RefSeq" id="WP_101894416.1">
    <property type="nucleotide sequence ID" value="NZ_CP022684.1"/>
</dbReference>
<organism evidence="2 3">
    <name type="scientific">Ketobacter alkanivorans</name>
    <dbReference type="NCBI Taxonomy" id="1917421"/>
    <lineage>
        <taxon>Bacteria</taxon>
        <taxon>Pseudomonadati</taxon>
        <taxon>Pseudomonadota</taxon>
        <taxon>Gammaproteobacteria</taxon>
        <taxon>Pseudomonadales</taxon>
        <taxon>Ketobacteraceae</taxon>
        <taxon>Ketobacter</taxon>
    </lineage>
</organism>
<evidence type="ECO:0000313" key="3">
    <source>
        <dbReference type="Proteomes" id="UP000235116"/>
    </source>
</evidence>
<name>A0A2K9LLD1_9GAMM</name>
<sequence>MSNNGTRYDKIIKYLKNHTLFSALLFFGVVLISMSTLLNSAKNVINMIPVDEDHFIFDNTAWNLCINCYGNKAKKGNETGILFYDNGYFSHVLSGVDQSYVERDGRLYKCALSVFDVHKIEVVYSDSDDPNDVGEGCVYLKYERDYCYTGMLGSGDGPNNFAGRWEVKNNKLILTVYENEKEILDIHEIDLSGYSSTEIEGKAYSKKLGYDHVYMSRVPKVSSVELPTGCKIDSTTEAILRRD</sequence>
<accession>A0A2K9LLD1</accession>
<reference evidence="3" key="1">
    <citation type="submission" date="2017-08" db="EMBL/GenBank/DDBJ databases">
        <title>Direct submision.</title>
        <authorList>
            <person name="Kim S.-J."/>
            <person name="Rhee S.-K."/>
        </authorList>
    </citation>
    <scope>NUCLEOTIDE SEQUENCE [LARGE SCALE GENOMIC DNA]</scope>
    <source>
        <strain evidence="3">GI5</strain>
    </source>
</reference>
<keyword evidence="1" id="KW-0472">Membrane</keyword>